<dbReference type="OrthoDB" id="7875768at2"/>
<dbReference type="RefSeq" id="WP_097030921.1">
    <property type="nucleotide sequence ID" value="NZ_OAOQ01000011.1"/>
</dbReference>
<evidence type="ECO:0000313" key="1">
    <source>
        <dbReference type="EMBL" id="SNX71929.1"/>
    </source>
</evidence>
<dbReference type="AlphaFoldDB" id="A0A285CWK0"/>
<organism evidence="1 2">
    <name type="scientific">Cereibacter ovatus</name>
    <dbReference type="NCBI Taxonomy" id="439529"/>
    <lineage>
        <taxon>Bacteria</taxon>
        <taxon>Pseudomonadati</taxon>
        <taxon>Pseudomonadota</taxon>
        <taxon>Alphaproteobacteria</taxon>
        <taxon>Rhodobacterales</taxon>
        <taxon>Paracoccaceae</taxon>
        <taxon>Cereibacter</taxon>
    </lineage>
</organism>
<sequence length="144" mass="15408">MSERMTNVDYGDVLSSIRRLVEQEGSVAAGEAVGAVPLVLTPALRVADSGPPAPFVEVEAEGWPRIVADPPAGSPADDAAEAEAIARIMAADQGPASGEPHLRDLVREVVREELQGAMGERITRNLRKLIRAEIHRALLTRDLN</sequence>
<reference evidence="2" key="1">
    <citation type="submission" date="2017-08" db="EMBL/GenBank/DDBJ databases">
        <authorList>
            <person name="Varghese N."/>
            <person name="Submissions S."/>
        </authorList>
    </citation>
    <scope>NUCLEOTIDE SEQUENCE [LARGE SCALE GENOMIC DNA]</scope>
    <source>
        <strain evidence="2">JA234</strain>
    </source>
</reference>
<name>A0A285CWK0_9RHOB</name>
<keyword evidence="2" id="KW-1185">Reference proteome</keyword>
<evidence type="ECO:0000313" key="2">
    <source>
        <dbReference type="Proteomes" id="UP000219467"/>
    </source>
</evidence>
<proteinExistence type="predicted"/>
<gene>
    <name evidence="1" type="ORF">SAMN05878503_11137</name>
</gene>
<dbReference type="Proteomes" id="UP000219467">
    <property type="component" value="Unassembled WGS sequence"/>
</dbReference>
<protein>
    <recommendedName>
        <fullName evidence="3">DUF2497 domain-containing protein</fullName>
    </recommendedName>
</protein>
<dbReference type="EMBL" id="OAOQ01000011">
    <property type="protein sequence ID" value="SNX71929.1"/>
    <property type="molecule type" value="Genomic_DNA"/>
</dbReference>
<evidence type="ECO:0008006" key="3">
    <source>
        <dbReference type="Google" id="ProtNLM"/>
    </source>
</evidence>
<accession>A0A285CWK0</accession>